<feature type="compositionally biased region" description="Low complexity" evidence="1">
    <location>
        <begin position="38"/>
        <end position="70"/>
    </location>
</feature>
<reference evidence="2 3" key="1">
    <citation type="journal article" date="2009" name="Science">
        <title>Green evolution and dynamic adaptations revealed by genomes of the marine picoeukaryotes Micromonas.</title>
        <authorList>
            <person name="Worden A.Z."/>
            <person name="Lee J.H."/>
            <person name="Mock T."/>
            <person name="Rouze P."/>
            <person name="Simmons M.P."/>
            <person name="Aerts A.L."/>
            <person name="Allen A.E."/>
            <person name="Cuvelier M.L."/>
            <person name="Derelle E."/>
            <person name="Everett M.V."/>
            <person name="Foulon E."/>
            <person name="Grimwood J."/>
            <person name="Gundlach H."/>
            <person name="Henrissat B."/>
            <person name="Napoli C."/>
            <person name="McDonald S.M."/>
            <person name="Parker M.S."/>
            <person name="Rombauts S."/>
            <person name="Salamov A."/>
            <person name="Von Dassow P."/>
            <person name="Badger J.H."/>
            <person name="Coutinho P.M."/>
            <person name="Demir E."/>
            <person name="Dubchak I."/>
            <person name="Gentemann C."/>
            <person name="Eikrem W."/>
            <person name="Gready J.E."/>
            <person name="John U."/>
            <person name="Lanier W."/>
            <person name="Lindquist E.A."/>
            <person name="Lucas S."/>
            <person name="Mayer K.F."/>
            <person name="Moreau H."/>
            <person name="Not F."/>
            <person name="Otillar R."/>
            <person name="Panaud O."/>
            <person name="Pangilinan J."/>
            <person name="Paulsen I."/>
            <person name="Piegu B."/>
            <person name="Poliakov A."/>
            <person name="Robbens S."/>
            <person name="Schmutz J."/>
            <person name="Toulza E."/>
            <person name="Wyss T."/>
            <person name="Zelensky A."/>
            <person name="Zhou K."/>
            <person name="Armbrust E.V."/>
            <person name="Bhattacharya D."/>
            <person name="Goodenough U.W."/>
            <person name="Van de Peer Y."/>
            <person name="Grigoriev I.V."/>
        </authorList>
    </citation>
    <scope>NUCLEOTIDE SEQUENCE [LARGE SCALE GENOMIC DNA]</scope>
    <source>
        <strain evidence="2 3">CCMP1545</strain>
    </source>
</reference>
<keyword evidence="3" id="KW-1185">Reference proteome</keyword>
<dbReference type="AlphaFoldDB" id="C1N7D5"/>
<dbReference type="RefSeq" id="XP_003063716.1">
    <property type="nucleotide sequence ID" value="XM_003063670.1"/>
</dbReference>
<evidence type="ECO:0000313" key="3">
    <source>
        <dbReference type="Proteomes" id="UP000001876"/>
    </source>
</evidence>
<protein>
    <submittedName>
        <fullName evidence="2">Predicted protein</fullName>
    </submittedName>
</protein>
<name>C1N7D5_MICPC</name>
<evidence type="ECO:0000313" key="2">
    <source>
        <dbReference type="EMBL" id="EEH52089.1"/>
    </source>
</evidence>
<feature type="region of interest" description="Disordered" evidence="1">
    <location>
        <begin position="1"/>
        <end position="85"/>
    </location>
</feature>
<dbReference type="KEGG" id="mpp:MICPUCDRAFT_53649"/>
<dbReference type="Proteomes" id="UP000001876">
    <property type="component" value="Unassembled WGS sequence"/>
</dbReference>
<dbReference type="GeneID" id="9689322"/>
<dbReference type="EMBL" id="GG663749">
    <property type="protein sequence ID" value="EEH52089.1"/>
    <property type="molecule type" value="Genomic_DNA"/>
</dbReference>
<accession>C1N7D5</accession>
<organism evidence="3">
    <name type="scientific">Micromonas pusilla (strain CCMP1545)</name>
    <name type="common">Picoplanktonic green alga</name>
    <dbReference type="NCBI Taxonomy" id="564608"/>
    <lineage>
        <taxon>Eukaryota</taxon>
        <taxon>Viridiplantae</taxon>
        <taxon>Chlorophyta</taxon>
        <taxon>Mamiellophyceae</taxon>
        <taxon>Mamiellales</taxon>
        <taxon>Mamiellaceae</taxon>
        <taxon>Micromonas</taxon>
    </lineage>
</organism>
<evidence type="ECO:0000256" key="1">
    <source>
        <dbReference type="SAM" id="MobiDB-lite"/>
    </source>
</evidence>
<proteinExistence type="predicted"/>
<sequence length="147" mass="16175">MATRVATETRAGSVRLDASPRAGRRDSPTTVPRPLRPPRASSTVDSSSSSPSPDSSISSHLSQSESSSYDSDAEEELERFDVDPFQKPLPRIDEQLFFALRDVAPDLVVGAVASVRIARRREAFGRSISRPRFCCYHTGPHTTPFAW</sequence>
<gene>
    <name evidence="2" type="ORF">MICPUCDRAFT_53649</name>
</gene>